<accession>A0AAU6W4R1</accession>
<gene>
    <name evidence="1" type="ORF">Cygsa01_00156</name>
</gene>
<proteinExistence type="predicted"/>
<evidence type="ECO:0000313" key="1">
    <source>
        <dbReference type="EMBL" id="XAI71202.1"/>
    </source>
</evidence>
<name>A0AAU6W4R1_9VIRU</name>
<protein>
    <submittedName>
        <fullName evidence="1">Uncharacterized protein</fullName>
    </submittedName>
</protein>
<reference evidence="1" key="1">
    <citation type="journal article" date="2024" name="J. Gen. Virol.">
        <title>Novel phages of Pseudomonas syringae unveil numerous potential auxiliary metabolic genes.</title>
        <authorList>
            <person name="Feltin C."/>
            <person name="Garneau J.R."/>
            <person name="Morris C.E."/>
            <person name="Berard A."/>
            <person name="Torres-Barcelo C."/>
        </authorList>
    </citation>
    <scope>NUCLEOTIDE SEQUENCE</scope>
</reference>
<organism evidence="1">
    <name type="scientific">Pseudomonas phage Cygsa01</name>
    <dbReference type="NCBI Taxonomy" id="3138529"/>
    <lineage>
        <taxon>Viruses</taxon>
    </lineage>
</organism>
<dbReference type="EMBL" id="PP179332">
    <property type="protein sequence ID" value="XAI71202.1"/>
    <property type="molecule type" value="Genomic_DNA"/>
</dbReference>
<sequence length="61" mass="7457">MVRQLEPGCIGFRMNYEIFEGGEWQRVKDFYVFKDFPIQDLLPNHVRVRDIKVKKEFRTVH</sequence>